<gene>
    <name evidence="2" type="ORF">HPB51_012782</name>
</gene>
<proteinExistence type="predicted"/>
<protein>
    <recommendedName>
        <fullName evidence="4">Tick transposon</fullName>
    </recommendedName>
</protein>
<feature type="region of interest" description="Disordered" evidence="1">
    <location>
        <begin position="169"/>
        <end position="189"/>
    </location>
</feature>
<evidence type="ECO:0000256" key="1">
    <source>
        <dbReference type="SAM" id="MobiDB-lite"/>
    </source>
</evidence>
<name>A0A9J6DMY7_RHIMP</name>
<keyword evidence="3" id="KW-1185">Reference proteome</keyword>
<reference evidence="2" key="1">
    <citation type="journal article" date="2020" name="Cell">
        <title>Large-Scale Comparative Analyses of Tick Genomes Elucidate Their Genetic Diversity and Vector Capacities.</title>
        <authorList>
            <consortium name="Tick Genome and Microbiome Consortium (TIGMIC)"/>
            <person name="Jia N."/>
            <person name="Wang J."/>
            <person name="Shi W."/>
            <person name="Du L."/>
            <person name="Sun Y."/>
            <person name="Zhan W."/>
            <person name="Jiang J.F."/>
            <person name="Wang Q."/>
            <person name="Zhang B."/>
            <person name="Ji P."/>
            <person name="Bell-Sakyi L."/>
            <person name="Cui X.M."/>
            <person name="Yuan T.T."/>
            <person name="Jiang B.G."/>
            <person name="Yang W.F."/>
            <person name="Lam T.T."/>
            <person name="Chang Q.C."/>
            <person name="Ding S.J."/>
            <person name="Wang X.J."/>
            <person name="Zhu J.G."/>
            <person name="Ruan X.D."/>
            <person name="Zhao L."/>
            <person name="Wei J.T."/>
            <person name="Ye R.Z."/>
            <person name="Que T.C."/>
            <person name="Du C.H."/>
            <person name="Zhou Y.H."/>
            <person name="Cheng J.X."/>
            <person name="Dai P.F."/>
            <person name="Guo W.B."/>
            <person name="Han X.H."/>
            <person name="Huang E.J."/>
            <person name="Li L.F."/>
            <person name="Wei W."/>
            <person name="Gao Y.C."/>
            <person name="Liu J.Z."/>
            <person name="Shao H.Z."/>
            <person name="Wang X."/>
            <person name="Wang C.C."/>
            <person name="Yang T.C."/>
            <person name="Huo Q.B."/>
            <person name="Li W."/>
            <person name="Chen H.Y."/>
            <person name="Chen S.E."/>
            <person name="Zhou L.G."/>
            <person name="Ni X.B."/>
            <person name="Tian J.H."/>
            <person name="Sheng Y."/>
            <person name="Liu T."/>
            <person name="Pan Y.S."/>
            <person name="Xia L.Y."/>
            <person name="Li J."/>
            <person name="Zhao F."/>
            <person name="Cao W.C."/>
        </authorList>
    </citation>
    <scope>NUCLEOTIDE SEQUENCE</scope>
    <source>
        <strain evidence="2">Rmic-2018</strain>
    </source>
</reference>
<dbReference type="EMBL" id="JABSTU010000008">
    <property type="protein sequence ID" value="KAH8023355.1"/>
    <property type="molecule type" value="Genomic_DNA"/>
</dbReference>
<organism evidence="2 3">
    <name type="scientific">Rhipicephalus microplus</name>
    <name type="common">Cattle tick</name>
    <name type="synonym">Boophilus microplus</name>
    <dbReference type="NCBI Taxonomy" id="6941"/>
    <lineage>
        <taxon>Eukaryota</taxon>
        <taxon>Metazoa</taxon>
        <taxon>Ecdysozoa</taxon>
        <taxon>Arthropoda</taxon>
        <taxon>Chelicerata</taxon>
        <taxon>Arachnida</taxon>
        <taxon>Acari</taxon>
        <taxon>Parasitiformes</taxon>
        <taxon>Ixodida</taxon>
        <taxon>Ixodoidea</taxon>
        <taxon>Ixodidae</taxon>
        <taxon>Rhipicephalinae</taxon>
        <taxon>Rhipicephalus</taxon>
        <taxon>Boophilus</taxon>
    </lineage>
</organism>
<reference evidence="2" key="2">
    <citation type="submission" date="2021-09" db="EMBL/GenBank/DDBJ databases">
        <authorList>
            <person name="Jia N."/>
            <person name="Wang J."/>
            <person name="Shi W."/>
            <person name="Du L."/>
            <person name="Sun Y."/>
            <person name="Zhan W."/>
            <person name="Jiang J."/>
            <person name="Wang Q."/>
            <person name="Zhang B."/>
            <person name="Ji P."/>
            <person name="Sakyi L.B."/>
            <person name="Cui X."/>
            <person name="Yuan T."/>
            <person name="Jiang B."/>
            <person name="Yang W."/>
            <person name="Lam T.T.-Y."/>
            <person name="Chang Q."/>
            <person name="Ding S."/>
            <person name="Wang X."/>
            <person name="Zhu J."/>
            <person name="Ruan X."/>
            <person name="Zhao L."/>
            <person name="Wei J."/>
            <person name="Que T."/>
            <person name="Du C."/>
            <person name="Cheng J."/>
            <person name="Dai P."/>
            <person name="Han X."/>
            <person name="Huang E."/>
            <person name="Gao Y."/>
            <person name="Liu J."/>
            <person name="Shao H."/>
            <person name="Ye R."/>
            <person name="Li L."/>
            <person name="Wei W."/>
            <person name="Wang X."/>
            <person name="Wang C."/>
            <person name="Huo Q."/>
            <person name="Li W."/>
            <person name="Guo W."/>
            <person name="Chen H."/>
            <person name="Chen S."/>
            <person name="Zhou L."/>
            <person name="Zhou L."/>
            <person name="Ni X."/>
            <person name="Tian J."/>
            <person name="Zhou Y."/>
            <person name="Sheng Y."/>
            <person name="Liu T."/>
            <person name="Pan Y."/>
            <person name="Xia L."/>
            <person name="Li J."/>
            <person name="Zhao F."/>
            <person name="Cao W."/>
        </authorList>
    </citation>
    <scope>NUCLEOTIDE SEQUENCE</scope>
    <source>
        <strain evidence="2">Rmic-2018</strain>
        <tissue evidence="2">Larvae</tissue>
    </source>
</reference>
<feature type="compositionally biased region" description="Basic and acidic residues" evidence="1">
    <location>
        <begin position="180"/>
        <end position="189"/>
    </location>
</feature>
<accession>A0A9J6DMY7</accession>
<dbReference type="Proteomes" id="UP000821866">
    <property type="component" value="Chromosome 6"/>
</dbReference>
<evidence type="ECO:0008006" key="4">
    <source>
        <dbReference type="Google" id="ProtNLM"/>
    </source>
</evidence>
<dbReference type="AlphaFoldDB" id="A0A9J6DMY7"/>
<comment type="caution">
    <text evidence="2">The sequence shown here is derived from an EMBL/GenBank/DDBJ whole genome shotgun (WGS) entry which is preliminary data.</text>
</comment>
<evidence type="ECO:0000313" key="3">
    <source>
        <dbReference type="Proteomes" id="UP000821866"/>
    </source>
</evidence>
<evidence type="ECO:0000313" key="2">
    <source>
        <dbReference type="EMBL" id="KAH8023355.1"/>
    </source>
</evidence>
<sequence length="189" mass="21518">MSCTVIPLFGRGAADTPPADSTGLIFRMLRDVCLRPSTERWLTSAAKKRSLQSHLKYKLAPDCEPFYWSDRESTLLFQTRTGSLTTQQRRWELFNADPSCRLCGAMEETIQHTIMDCPRLGAREHPKLSLAEYLGLSDDSVDIQVEHTESAKQRLKLWDRLCWQVDKHPDGVQRNNDATEPLHDTDATG</sequence>